<protein>
    <submittedName>
        <fullName evidence="10">SusC/RagA family TonB-linked outer membrane protein</fullName>
    </submittedName>
</protein>
<organism evidence="10 11">
    <name type="scientific">Maribellus luteus</name>
    <dbReference type="NCBI Taxonomy" id="2305463"/>
    <lineage>
        <taxon>Bacteria</taxon>
        <taxon>Pseudomonadati</taxon>
        <taxon>Bacteroidota</taxon>
        <taxon>Bacteroidia</taxon>
        <taxon>Marinilabiliales</taxon>
        <taxon>Prolixibacteraceae</taxon>
        <taxon>Maribellus</taxon>
    </lineage>
</organism>
<keyword evidence="8" id="KW-0732">Signal</keyword>
<dbReference type="Gene3D" id="2.60.40.1120">
    <property type="entry name" value="Carboxypeptidase-like, regulatory domain"/>
    <property type="match status" value="1"/>
</dbReference>
<dbReference type="NCBIfam" id="TIGR04056">
    <property type="entry name" value="OMP_RagA_SusC"/>
    <property type="match status" value="1"/>
</dbReference>
<evidence type="ECO:0000256" key="5">
    <source>
        <dbReference type="ARBA" id="ARBA00023136"/>
    </source>
</evidence>
<evidence type="ECO:0000256" key="2">
    <source>
        <dbReference type="ARBA" id="ARBA00022448"/>
    </source>
</evidence>
<evidence type="ECO:0000256" key="4">
    <source>
        <dbReference type="ARBA" id="ARBA00022692"/>
    </source>
</evidence>
<dbReference type="InterPro" id="IPR037066">
    <property type="entry name" value="Plug_dom_sf"/>
</dbReference>
<evidence type="ECO:0000313" key="10">
    <source>
        <dbReference type="EMBL" id="RIJ45996.1"/>
    </source>
</evidence>
<evidence type="ECO:0000256" key="8">
    <source>
        <dbReference type="SAM" id="SignalP"/>
    </source>
</evidence>
<dbReference type="AlphaFoldDB" id="A0A399SPQ0"/>
<evidence type="ECO:0000256" key="1">
    <source>
        <dbReference type="ARBA" id="ARBA00004571"/>
    </source>
</evidence>
<feature type="chain" id="PRO_5017332959" evidence="8">
    <location>
        <begin position="21"/>
        <end position="1104"/>
    </location>
</feature>
<dbReference type="InterPro" id="IPR036942">
    <property type="entry name" value="Beta-barrel_TonB_sf"/>
</dbReference>
<comment type="similarity">
    <text evidence="7">Belongs to the TonB-dependent receptor family.</text>
</comment>
<keyword evidence="6 7" id="KW-0998">Cell outer membrane</keyword>
<dbReference type="OrthoDB" id="9768177at2"/>
<evidence type="ECO:0000256" key="3">
    <source>
        <dbReference type="ARBA" id="ARBA00022452"/>
    </source>
</evidence>
<dbReference type="NCBIfam" id="TIGR04057">
    <property type="entry name" value="SusC_RagA_signa"/>
    <property type="match status" value="1"/>
</dbReference>
<dbReference type="SUPFAM" id="SSF49464">
    <property type="entry name" value="Carboxypeptidase regulatory domain-like"/>
    <property type="match status" value="1"/>
</dbReference>
<dbReference type="InterPro" id="IPR012910">
    <property type="entry name" value="Plug_dom"/>
</dbReference>
<dbReference type="InterPro" id="IPR023997">
    <property type="entry name" value="TonB-dep_OMP_SusC/RagA_CS"/>
</dbReference>
<dbReference type="Pfam" id="PF13715">
    <property type="entry name" value="CarbopepD_reg_2"/>
    <property type="match status" value="1"/>
</dbReference>
<dbReference type="Pfam" id="PF07715">
    <property type="entry name" value="Plug"/>
    <property type="match status" value="1"/>
</dbReference>
<dbReference type="EMBL" id="QWGR01000018">
    <property type="protein sequence ID" value="RIJ45996.1"/>
    <property type="molecule type" value="Genomic_DNA"/>
</dbReference>
<keyword evidence="3 7" id="KW-1134">Transmembrane beta strand</keyword>
<dbReference type="InterPro" id="IPR039426">
    <property type="entry name" value="TonB-dep_rcpt-like"/>
</dbReference>
<dbReference type="Gene3D" id="2.40.170.20">
    <property type="entry name" value="TonB-dependent receptor, beta-barrel domain"/>
    <property type="match status" value="1"/>
</dbReference>
<evidence type="ECO:0000256" key="7">
    <source>
        <dbReference type="PROSITE-ProRule" id="PRU01360"/>
    </source>
</evidence>
<comment type="subcellular location">
    <subcellularLocation>
        <location evidence="1 7">Cell outer membrane</location>
        <topology evidence="1 7">Multi-pass membrane protein</topology>
    </subcellularLocation>
</comment>
<keyword evidence="5 7" id="KW-0472">Membrane</keyword>
<dbReference type="SUPFAM" id="SSF56935">
    <property type="entry name" value="Porins"/>
    <property type="match status" value="1"/>
</dbReference>
<accession>A0A399SPQ0</accession>
<keyword evidence="4 7" id="KW-0812">Transmembrane</keyword>
<dbReference type="Proteomes" id="UP000265926">
    <property type="component" value="Unassembled WGS sequence"/>
</dbReference>
<dbReference type="RefSeq" id="WP_119439958.1">
    <property type="nucleotide sequence ID" value="NZ_QWGR01000018.1"/>
</dbReference>
<proteinExistence type="inferred from homology"/>
<comment type="caution">
    <text evidence="10">The sequence shown here is derived from an EMBL/GenBank/DDBJ whole genome shotgun (WGS) entry which is preliminary data.</text>
</comment>
<dbReference type="Gene3D" id="2.170.130.10">
    <property type="entry name" value="TonB-dependent receptor, plug domain"/>
    <property type="match status" value="1"/>
</dbReference>
<evidence type="ECO:0000256" key="6">
    <source>
        <dbReference type="ARBA" id="ARBA00023237"/>
    </source>
</evidence>
<reference evidence="10 11" key="1">
    <citation type="submission" date="2018-08" db="EMBL/GenBank/DDBJ databases">
        <title>Pallidiluteibacterium maritimus gen. nov., sp. nov., isolated from coastal sediment.</title>
        <authorList>
            <person name="Zhou L.Y."/>
        </authorList>
    </citation>
    <scope>NUCLEOTIDE SEQUENCE [LARGE SCALE GENOMIC DNA]</scope>
    <source>
        <strain evidence="10 11">XSD2</strain>
    </source>
</reference>
<dbReference type="GO" id="GO:0009279">
    <property type="term" value="C:cell outer membrane"/>
    <property type="evidence" value="ECO:0007669"/>
    <property type="project" value="UniProtKB-SubCell"/>
</dbReference>
<dbReference type="PROSITE" id="PS52016">
    <property type="entry name" value="TONB_DEPENDENT_REC_3"/>
    <property type="match status" value="1"/>
</dbReference>
<name>A0A399SPQ0_9BACT</name>
<evidence type="ECO:0000313" key="11">
    <source>
        <dbReference type="Proteomes" id="UP000265926"/>
    </source>
</evidence>
<sequence length="1104" mass="120071">MRKIILLVALCFALIGSVYAQQTVTGIVTDEEGLGIPGVSVMEKGTVNGTITDADGNYTITVKADALIVFSFVGMKTIEESLNGRSVINVTLVTDAIGVDEVVVTALGIRREAKALGYAVSKVDNERILATGTPVNALQSLYGSAAGVQVASTATGPTGGMKINIRNAVSFDSNSTTRPLIVVDGIPIHDQNTGLGADNANGRDYGTGINDINPDDIASFEILKGAKASVLYGSAGANGVVLITTKSGAKGKDLGVSASFTTTWDNVAFLPEIQNQYGTGRSPSTTVTDDQGFYLVDGVRTIDNRGQAFGPKFDPSVTLDWWDGTQRPWVAQSESVYDKMYRTGHQYITNVAISSGGEKGSMRFSYTNTDLSPTTLAGSYDKNTFSLNASYKMNDYINISYSGNLFFSKNMNAVTSTTMGAQGITSSLGAYSYDIDVDLLNEWMVTPDGYNYFANPAFTESFSSGRRAVVNYLWDQTQNEDEFTRLHNIQSLNIDITLNKIFSATIMGGADVTTERSQYRGKLTDPSLIGPASGNVYQDVVRDIRKTYGQALLNFNSDIVDERFNLSGFVGGVVSHSYLDRKGARQIGGFVIPNFFSYANMPSGAQPTYQFQNGEDIMYSMMGSVQFAYADQIFIEVQGRNDWSSILPPANNSYFYPGVSATWIASESLRLPEWIDFGKLRVSWADVGRPGPRYFGNVNYGVTASGAGFVLTPPNDLPPMDENGIPNLKPEKKREFEVGLETYLFDSRLGIDFSYYNSNTYDQIMQVAAPAGMGVSSVRMNAGNVSNKGWELMLKTKPVKARDFSWDVNLTFSGSKTKIVKLDGELTRMTLWNNAGLNAIAEVGGEYGLIYQQKGWNYYINPSDENDPNNGKRIVDASGNNYAYDTKSNKMVGKVLPDLIGGVFSSFNYKSLRFIANIDYSFGSTFISHTETYMLAAGVLKESLPYRDQASGGVQYYMAQDGSGNLYKAPGGNPNGGASYWDGVLLDGVYTNGTANNKVVAAEDYYYQSYFANGFFPEDRIFKNDYVALRNIAIEYTVPKKLSSLVRLSELSLMGFVNNVAYLYKAAPNTIPESTVGTSWSSASVASTALPAQRSMGLAVKVKF</sequence>
<evidence type="ECO:0000259" key="9">
    <source>
        <dbReference type="Pfam" id="PF07715"/>
    </source>
</evidence>
<keyword evidence="11" id="KW-1185">Reference proteome</keyword>
<dbReference type="InterPro" id="IPR023996">
    <property type="entry name" value="TonB-dep_OMP_SusC/RagA"/>
</dbReference>
<feature type="domain" description="TonB-dependent receptor plug" evidence="9">
    <location>
        <begin position="116"/>
        <end position="240"/>
    </location>
</feature>
<keyword evidence="2 7" id="KW-0813">Transport</keyword>
<gene>
    <name evidence="10" type="ORF">D1614_20985</name>
</gene>
<dbReference type="InterPro" id="IPR008969">
    <property type="entry name" value="CarboxyPept-like_regulatory"/>
</dbReference>
<feature type="signal peptide" evidence="8">
    <location>
        <begin position="1"/>
        <end position="20"/>
    </location>
</feature>